<evidence type="ECO:0000259" key="1">
    <source>
        <dbReference type="Pfam" id="PF00149"/>
    </source>
</evidence>
<evidence type="ECO:0000313" key="2">
    <source>
        <dbReference type="EMBL" id="TLS50691.1"/>
    </source>
</evidence>
<dbReference type="EMBL" id="VCIW01000013">
    <property type="protein sequence ID" value="TLS50691.1"/>
    <property type="molecule type" value="Genomic_DNA"/>
</dbReference>
<sequence length="366" mass="40372">MSKMGKTVAVETSSYASEIQAVAEAVEASRTEGALSFAFITDLHHRASGNQLRAAWALRELSARLRLDFVLHGGDASVNGPKEEVVTAQREMAEALAGAGVPVLTAKGNHDDNSIYDHERKTGSTEHVVFPQESKAIWGAASIAVARYDDSRPDSLYFYADFPEKRVRVVVLDCIDHPYRLKESGELAYVGQWHYVFSQGQLEWLAHRAFDLRDRPEWSVLILSHVAILQDGVFGTDHPVRNGEALWDIVKAFRTGDRFRGEGGEGEFAYRIDADFAAQGARDVIGCWFGHVHHDQVVVRDGIPNISAVNAWTLQEFPESPKREEGSITETAFDIVTADLGAKVCRLTRFGAGASRTVSYGGGKYF</sequence>
<name>A0A5R9G4I6_9BACL</name>
<dbReference type="AlphaFoldDB" id="A0A5R9G4I6"/>
<dbReference type="SUPFAM" id="SSF56300">
    <property type="entry name" value="Metallo-dependent phosphatases"/>
    <property type="match status" value="1"/>
</dbReference>
<proteinExistence type="predicted"/>
<gene>
    <name evidence="2" type="ORF">FE782_18480</name>
</gene>
<protein>
    <recommendedName>
        <fullName evidence="1">Calcineurin-like phosphoesterase domain-containing protein</fullName>
    </recommendedName>
</protein>
<dbReference type="Pfam" id="PF00149">
    <property type="entry name" value="Metallophos"/>
    <property type="match status" value="1"/>
</dbReference>
<dbReference type="Proteomes" id="UP000309676">
    <property type="component" value="Unassembled WGS sequence"/>
</dbReference>
<feature type="domain" description="Calcineurin-like phosphoesterase" evidence="1">
    <location>
        <begin position="36"/>
        <end position="293"/>
    </location>
</feature>
<keyword evidence="3" id="KW-1185">Reference proteome</keyword>
<dbReference type="InterPro" id="IPR004843">
    <property type="entry name" value="Calcineurin-like_PHP"/>
</dbReference>
<reference evidence="2 3" key="1">
    <citation type="submission" date="2019-05" db="EMBL/GenBank/DDBJ databases">
        <authorList>
            <person name="Narsing Rao M.P."/>
            <person name="Li W.J."/>
        </authorList>
    </citation>
    <scope>NUCLEOTIDE SEQUENCE [LARGE SCALE GENOMIC DNA]</scope>
    <source>
        <strain evidence="2 3">SYSU_K30003</strain>
    </source>
</reference>
<organism evidence="2 3">
    <name type="scientific">Paenibacillus antri</name>
    <dbReference type="NCBI Taxonomy" id="2582848"/>
    <lineage>
        <taxon>Bacteria</taxon>
        <taxon>Bacillati</taxon>
        <taxon>Bacillota</taxon>
        <taxon>Bacilli</taxon>
        <taxon>Bacillales</taxon>
        <taxon>Paenibacillaceae</taxon>
        <taxon>Paenibacillus</taxon>
    </lineage>
</organism>
<dbReference type="Gene3D" id="3.60.21.10">
    <property type="match status" value="1"/>
</dbReference>
<dbReference type="GO" id="GO:0016787">
    <property type="term" value="F:hydrolase activity"/>
    <property type="evidence" value="ECO:0007669"/>
    <property type="project" value="InterPro"/>
</dbReference>
<accession>A0A5R9G4I6</accession>
<evidence type="ECO:0000313" key="3">
    <source>
        <dbReference type="Proteomes" id="UP000309676"/>
    </source>
</evidence>
<dbReference type="InterPro" id="IPR029052">
    <property type="entry name" value="Metallo-depent_PP-like"/>
</dbReference>
<comment type="caution">
    <text evidence="2">The sequence shown here is derived from an EMBL/GenBank/DDBJ whole genome shotgun (WGS) entry which is preliminary data.</text>
</comment>